<reference evidence="3" key="1">
    <citation type="journal article" date="2012" name="Nat. Genet.">
        <title>Lifestyle transitions in plant pathogenic Colletotrichum fungi deciphered by genome and transcriptome analyses.</title>
        <authorList>
            <person name="O'Connell R.J."/>
            <person name="Thon M.R."/>
            <person name="Hacquard S."/>
            <person name="Amyotte S.G."/>
            <person name="Kleemann J."/>
            <person name="Torres M.F."/>
            <person name="Damm U."/>
            <person name="Buiate E.A."/>
            <person name="Epstein L."/>
            <person name="Alkan N."/>
            <person name="Altmueller J."/>
            <person name="Alvarado-Balderrama L."/>
            <person name="Bauser C.A."/>
            <person name="Becker C."/>
            <person name="Birren B.W."/>
            <person name="Chen Z."/>
            <person name="Choi J."/>
            <person name="Crouch J.A."/>
            <person name="Duvick J.P."/>
            <person name="Farman M.A."/>
            <person name="Gan P."/>
            <person name="Heiman D."/>
            <person name="Henrissat B."/>
            <person name="Howard R.J."/>
            <person name="Kabbage M."/>
            <person name="Koch C."/>
            <person name="Kracher B."/>
            <person name="Kubo Y."/>
            <person name="Law A.D."/>
            <person name="Lebrun M.-H."/>
            <person name="Lee Y.-H."/>
            <person name="Miyara I."/>
            <person name="Moore N."/>
            <person name="Neumann U."/>
            <person name="Nordstroem K."/>
            <person name="Panaccione D.G."/>
            <person name="Panstruga R."/>
            <person name="Place M."/>
            <person name="Proctor R.H."/>
            <person name="Prusky D."/>
            <person name="Rech G."/>
            <person name="Reinhardt R."/>
            <person name="Rollins J.A."/>
            <person name="Rounsley S."/>
            <person name="Schardl C.L."/>
            <person name="Schwartz D.C."/>
            <person name="Shenoy N."/>
            <person name="Shirasu K."/>
            <person name="Sikhakolli U.R."/>
            <person name="Stueber K."/>
            <person name="Sukno S.A."/>
            <person name="Sweigard J.A."/>
            <person name="Takano Y."/>
            <person name="Takahara H."/>
            <person name="Trail F."/>
            <person name="van der Does H.C."/>
            <person name="Voll L.M."/>
            <person name="Will I."/>
            <person name="Young S."/>
            <person name="Zeng Q."/>
            <person name="Zhang J."/>
            <person name="Zhou S."/>
            <person name="Dickman M.B."/>
            <person name="Schulze-Lefert P."/>
            <person name="Ver Loren van Themaat E."/>
            <person name="Ma L.-J."/>
            <person name="Vaillancourt L.J."/>
        </authorList>
    </citation>
    <scope>NUCLEOTIDE SEQUENCE [LARGE SCALE GENOMIC DNA]</scope>
    <source>
        <strain evidence="3">M1.001 / M2 / FGSC 10212</strain>
    </source>
</reference>
<dbReference type="AlphaFoldDB" id="E3QT20"/>
<dbReference type="VEuPathDB" id="FungiDB:GLRG_09152"/>
<dbReference type="RefSeq" id="XP_008098028.1">
    <property type="nucleotide sequence ID" value="XM_008099837.1"/>
</dbReference>
<dbReference type="Proteomes" id="UP000008782">
    <property type="component" value="Unassembled WGS sequence"/>
</dbReference>
<dbReference type="HOGENOM" id="CLU_1390129_0_0_1"/>
<dbReference type="EMBL" id="GG697375">
    <property type="protein sequence ID" value="EFQ34008.1"/>
    <property type="molecule type" value="Genomic_DNA"/>
</dbReference>
<dbReference type="eggNOG" id="ENOG502T5VK">
    <property type="taxonomic scope" value="Eukaryota"/>
</dbReference>
<evidence type="ECO:0000256" key="1">
    <source>
        <dbReference type="SAM" id="SignalP"/>
    </source>
</evidence>
<accession>E3QT20</accession>
<evidence type="ECO:0000313" key="2">
    <source>
        <dbReference type="EMBL" id="EFQ34008.1"/>
    </source>
</evidence>
<keyword evidence="3" id="KW-1185">Reference proteome</keyword>
<sequence length="196" mass="20240">MKTFHSLALLTATVTMGALCSAAPGDAQAPRQPTREEPAAPWGLSYGIEVGSPALPGRRALDDSGRETCPKDTVACHLPRNWNCCPTAMPCCGPGCCAERYRCVDARVGVCCPEGTVLRDGVCARVREGDHCRPTEEECGSGMVCCEGRCSRRCGGGGRGVVVCGDAVAATGGRKAGGAGWWRAVVLLGTALANAV</sequence>
<proteinExistence type="predicted"/>
<name>E3QT20_COLGM</name>
<dbReference type="GeneID" id="24414517"/>
<keyword evidence="1" id="KW-0732">Signal</keyword>
<protein>
    <submittedName>
        <fullName evidence="2">Uncharacterized protein</fullName>
    </submittedName>
</protein>
<gene>
    <name evidence="2" type="ORF">GLRG_09152</name>
</gene>
<feature type="chain" id="PRO_5003180774" evidence="1">
    <location>
        <begin position="23"/>
        <end position="196"/>
    </location>
</feature>
<organism evidence="3">
    <name type="scientific">Colletotrichum graminicola (strain M1.001 / M2 / FGSC 10212)</name>
    <name type="common">Maize anthracnose fungus</name>
    <name type="synonym">Glomerella graminicola</name>
    <dbReference type="NCBI Taxonomy" id="645133"/>
    <lineage>
        <taxon>Eukaryota</taxon>
        <taxon>Fungi</taxon>
        <taxon>Dikarya</taxon>
        <taxon>Ascomycota</taxon>
        <taxon>Pezizomycotina</taxon>
        <taxon>Sordariomycetes</taxon>
        <taxon>Hypocreomycetidae</taxon>
        <taxon>Glomerellales</taxon>
        <taxon>Glomerellaceae</taxon>
        <taxon>Colletotrichum</taxon>
        <taxon>Colletotrichum graminicola species complex</taxon>
    </lineage>
</organism>
<feature type="signal peptide" evidence="1">
    <location>
        <begin position="1"/>
        <end position="22"/>
    </location>
</feature>
<evidence type="ECO:0000313" key="3">
    <source>
        <dbReference type="Proteomes" id="UP000008782"/>
    </source>
</evidence>
<dbReference type="OrthoDB" id="4849569at2759"/>